<dbReference type="PANTHER" id="PTHR11783">
    <property type="entry name" value="SULFOTRANSFERASE SULT"/>
    <property type="match status" value="1"/>
</dbReference>
<accession>A0ABP0FP94</accession>
<gene>
    <name evidence="5" type="ORF">CVLEPA_LOCUS11654</name>
</gene>
<comment type="similarity">
    <text evidence="1 3">Belongs to the sulfotransferase 1 family.</text>
</comment>
<dbReference type="InterPro" id="IPR000863">
    <property type="entry name" value="Sulfotransferase_dom"/>
</dbReference>
<dbReference type="Proteomes" id="UP001642483">
    <property type="component" value="Unassembled WGS sequence"/>
</dbReference>
<organism evidence="5 6">
    <name type="scientific">Clavelina lepadiformis</name>
    <name type="common">Light-bulb sea squirt</name>
    <name type="synonym">Ascidia lepadiformis</name>
    <dbReference type="NCBI Taxonomy" id="159417"/>
    <lineage>
        <taxon>Eukaryota</taxon>
        <taxon>Metazoa</taxon>
        <taxon>Chordata</taxon>
        <taxon>Tunicata</taxon>
        <taxon>Ascidiacea</taxon>
        <taxon>Aplousobranchia</taxon>
        <taxon>Clavelinidae</taxon>
        <taxon>Clavelina</taxon>
    </lineage>
</organism>
<keyword evidence="2 3" id="KW-0808">Transferase</keyword>
<keyword evidence="6" id="KW-1185">Reference proteome</keyword>
<reference evidence="5 6" key="1">
    <citation type="submission" date="2024-02" db="EMBL/GenBank/DDBJ databases">
        <authorList>
            <person name="Daric V."/>
            <person name="Darras S."/>
        </authorList>
    </citation>
    <scope>NUCLEOTIDE SEQUENCE [LARGE SCALE GENOMIC DNA]</scope>
</reference>
<evidence type="ECO:0000259" key="4">
    <source>
        <dbReference type="Pfam" id="PF00685"/>
    </source>
</evidence>
<evidence type="ECO:0000256" key="3">
    <source>
        <dbReference type="RuleBase" id="RU361155"/>
    </source>
</evidence>
<feature type="domain" description="Sulfotransferase" evidence="4">
    <location>
        <begin position="69"/>
        <end position="318"/>
    </location>
</feature>
<evidence type="ECO:0000313" key="5">
    <source>
        <dbReference type="EMBL" id="CAK8681455.1"/>
    </source>
</evidence>
<dbReference type="Pfam" id="PF00685">
    <property type="entry name" value="Sulfotransfer_1"/>
    <property type="match status" value="1"/>
</dbReference>
<dbReference type="EC" id="2.8.2.-" evidence="3"/>
<name>A0ABP0FP94_CLALP</name>
<evidence type="ECO:0000313" key="6">
    <source>
        <dbReference type="Proteomes" id="UP001642483"/>
    </source>
</evidence>
<proteinExistence type="inferred from homology"/>
<dbReference type="Gene3D" id="3.40.50.300">
    <property type="entry name" value="P-loop containing nucleotide triphosphate hydrolases"/>
    <property type="match status" value="1"/>
</dbReference>
<protein>
    <recommendedName>
        <fullName evidence="3">Sulfotransferase</fullName>
        <ecNumber evidence="3">2.8.2.-</ecNumber>
    </recommendedName>
</protein>
<sequence length="326" mass="38605">MEQEIERCHKVLLNFIPSEVRPKLTELMKVMNSQYRDLAITDWQGYRFTPPALAKIAEWQYANWYPTVNDVLIASYPKTGTTWLTQIVKKVIYMNDTAQMAVANAVTQLHSYLENASEITFEVMQKLPWKRLIWETHYPAPIVNMDRVKKTSCKVIYIVRNPKDQLVSWFHMSQRIPTHRMAPINSYYPADWVSFFDFFINGKQPNYARKNEWYPDHILSWYAYHNEKNVLFVMYEDLKEDPAKEIRKIANFLGVERSYEEIEKIVEATSFQTMKKEASPLTSSMNLLRKGQVGDWKNYFTVAQSELMDQKFHEKLSGIDLEFTYE</sequence>
<dbReference type="SUPFAM" id="SSF52540">
    <property type="entry name" value="P-loop containing nucleoside triphosphate hydrolases"/>
    <property type="match status" value="1"/>
</dbReference>
<evidence type="ECO:0000256" key="2">
    <source>
        <dbReference type="ARBA" id="ARBA00022679"/>
    </source>
</evidence>
<evidence type="ECO:0000256" key="1">
    <source>
        <dbReference type="ARBA" id="ARBA00005771"/>
    </source>
</evidence>
<dbReference type="InterPro" id="IPR027417">
    <property type="entry name" value="P-loop_NTPase"/>
</dbReference>
<comment type="caution">
    <text evidence="5">The sequence shown here is derived from an EMBL/GenBank/DDBJ whole genome shotgun (WGS) entry which is preliminary data.</text>
</comment>
<dbReference type="EMBL" id="CAWYQH010000079">
    <property type="protein sequence ID" value="CAK8681455.1"/>
    <property type="molecule type" value="Genomic_DNA"/>
</dbReference>